<dbReference type="Gene3D" id="3.30.420.180">
    <property type="entry name" value="CobE/GbiG C-terminal domain"/>
    <property type="match status" value="1"/>
</dbReference>
<evidence type="ECO:0000259" key="2">
    <source>
        <dbReference type="Pfam" id="PF11760"/>
    </source>
</evidence>
<feature type="domain" description="CobE/GbiG C-terminal" evidence="1">
    <location>
        <begin position="234"/>
        <end position="350"/>
    </location>
</feature>
<dbReference type="InterPro" id="IPR002750">
    <property type="entry name" value="CobE/GbiG_C"/>
</dbReference>
<dbReference type="InterPro" id="IPR052553">
    <property type="entry name" value="CbiG_hydrolase"/>
</dbReference>
<dbReference type="PANTHER" id="PTHR37477">
    <property type="entry name" value="COBALT-PRECORRIN-5A HYDROLASE"/>
    <property type="match status" value="1"/>
</dbReference>
<dbReference type="SUPFAM" id="SSF159664">
    <property type="entry name" value="CobE/GbiG C-terminal domain-like"/>
    <property type="match status" value="1"/>
</dbReference>
<dbReference type="GO" id="GO:0016829">
    <property type="term" value="F:lyase activity"/>
    <property type="evidence" value="ECO:0007669"/>
    <property type="project" value="UniProtKB-KW"/>
</dbReference>
<dbReference type="Gene3D" id="3.40.50.11220">
    <property type="match status" value="1"/>
</dbReference>
<keyword evidence="4" id="KW-1185">Reference proteome</keyword>
<gene>
    <name evidence="3" type="ORF">SAMN05660836_02626</name>
</gene>
<name>A0A1I4W606_9BACT</name>
<protein>
    <submittedName>
        <fullName evidence="3">Cobalt-precorrin 5A acetaldehyde-lyase</fullName>
    </submittedName>
</protein>
<dbReference type="Pfam" id="PF01890">
    <property type="entry name" value="CbiG_C"/>
    <property type="match status" value="1"/>
</dbReference>
<dbReference type="InterPro" id="IPR036518">
    <property type="entry name" value="CobE/GbiG_C_sf"/>
</dbReference>
<dbReference type="SUPFAM" id="SSF159672">
    <property type="entry name" value="CbiG N-terminal domain-like"/>
    <property type="match status" value="1"/>
</dbReference>
<dbReference type="InterPro" id="IPR038029">
    <property type="entry name" value="GbiG_N_sf"/>
</dbReference>
<reference evidence="3 4" key="1">
    <citation type="submission" date="2016-10" db="EMBL/GenBank/DDBJ databases">
        <authorList>
            <person name="de Groot N.N."/>
        </authorList>
    </citation>
    <scope>NUCLEOTIDE SEQUENCE [LARGE SCALE GENOMIC DNA]</scope>
    <source>
        <strain evidence="3 4">DSM 9990</strain>
    </source>
</reference>
<evidence type="ECO:0000313" key="3">
    <source>
        <dbReference type="EMBL" id="SFN09011.1"/>
    </source>
</evidence>
<accession>A0A1I4W606</accession>
<dbReference type="OrthoDB" id="9781023at2"/>
<dbReference type="AlphaFoldDB" id="A0A1I4W606"/>
<proteinExistence type="predicted"/>
<keyword evidence="3" id="KW-0456">Lyase</keyword>
<dbReference type="PANTHER" id="PTHR37477:SF1">
    <property type="entry name" value="COBALT-PRECORRIN-5A HYDROLASE"/>
    <property type="match status" value="1"/>
</dbReference>
<dbReference type="EMBL" id="FOUU01000014">
    <property type="protein sequence ID" value="SFN09011.1"/>
    <property type="molecule type" value="Genomic_DNA"/>
</dbReference>
<dbReference type="Pfam" id="PF11760">
    <property type="entry name" value="CbiG_N"/>
    <property type="match status" value="1"/>
</dbReference>
<dbReference type="STRING" id="39841.SAMN05660836_02626"/>
<feature type="domain" description="Cobalamin synthesis G N-terminal" evidence="2">
    <location>
        <begin position="61"/>
        <end position="141"/>
    </location>
</feature>
<evidence type="ECO:0000259" key="1">
    <source>
        <dbReference type="Pfam" id="PF01890"/>
    </source>
</evidence>
<dbReference type="GO" id="GO:0009236">
    <property type="term" value="P:cobalamin biosynthetic process"/>
    <property type="evidence" value="ECO:0007669"/>
    <property type="project" value="InterPro"/>
</dbReference>
<dbReference type="Proteomes" id="UP000199611">
    <property type="component" value="Unassembled WGS sequence"/>
</dbReference>
<organism evidence="3 4">
    <name type="scientific">Thermodesulforhabdus norvegica</name>
    <dbReference type="NCBI Taxonomy" id="39841"/>
    <lineage>
        <taxon>Bacteria</taxon>
        <taxon>Pseudomonadati</taxon>
        <taxon>Thermodesulfobacteriota</taxon>
        <taxon>Syntrophobacteria</taxon>
        <taxon>Syntrophobacterales</taxon>
        <taxon>Thermodesulforhabdaceae</taxon>
        <taxon>Thermodesulforhabdus</taxon>
    </lineage>
</organism>
<dbReference type="RefSeq" id="WP_093396439.1">
    <property type="nucleotide sequence ID" value="NZ_FOUU01000014.1"/>
</dbReference>
<dbReference type="InterPro" id="IPR021744">
    <property type="entry name" value="CbiG_N"/>
</dbReference>
<sequence length="357" mass="38873">MSKSGKASVAVLSLTRRGAKLALRISRLIDGATCFIPERLSGEVLVDETQGVSFFDDFREVFNKVWNSFEVIVCIMATGIVVRTVAPLLRSKMEDPAVIVVDEAGNYAISLLSGHVGGANRWTVEIADLIGATPVITTASDVSGKRSLDLTAIEKGLEIDRKELLPTLMVRLLDGERVWIFDPEDRIYPGLSADYPNLVKVDSLEGGGSSYGIWVCEEKPPEDAACVALYPRNLIVGIGCNRGTSAEEIIKAVTDVFDEHRLALSAILYFASVDLKSREPGLLDAVRFFGRDILFHGPELLERIRVPNPSEVVKRYVGVSSVCEASVLASNPRARLIVTKKKRGNVTVAIGKASSIW</sequence>
<evidence type="ECO:0000313" key="4">
    <source>
        <dbReference type="Proteomes" id="UP000199611"/>
    </source>
</evidence>